<dbReference type="EMBL" id="CAMXCT020004868">
    <property type="protein sequence ID" value="CAL1163989.1"/>
    <property type="molecule type" value="Genomic_DNA"/>
</dbReference>
<evidence type="ECO:0000313" key="3">
    <source>
        <dbReference type="Proteomes" id="UP001152797"/>
    </source>
</evidence>
<name>A0A9P1DHR3_9DINO</name>
<proteinExistence type="predicted"/>
<reference evidence="1" key="1">
    <citation type="submission" date="2022-10" db="EMBL/GenBank/DDBJ databases">
        <authorList>
            <person name="Chen Y."/>
            <person name="Dougan E. K."/>
            <person name="Chan C."/>
            <person name="Rhodes N."/>
            <person name="Thang M."/>
        </authorList>
    </citation>
    <scope>NUCLEOTIDE SEQUENCE</scope>
</reference>
<dbReference type="AlphaFoldDB" id="A0A9P1DHR3"/>
<protein>
    <submittedName>
        <fullName evidence="2">Calcium-binding protein 8</fullName>
    </submittedName>
</protein>
<dbReference type="Proteomes" id="UP001152797">
    <property type="component" value="Unassembled WGS sequence"/>
</dbReference>
<reference evidence="2 3" key="2">
    <citation type="submission" date="2024-05" db="EMBL/GenBank/DDBJ databases">
        <authorList>
            <person name="Chen Y."/>
            <person name="Shah S."/>
            <person name="Dougan E. K."/>
            <person name="Thang M."/>
            <person name="Chan C."/>
        </authorList>
    </citation>
    <scope>NUCLEOTIDE SEQUENCE [LARGE SCALE GENOMIC DNA]</scope>
</reference>
<comment type="caution">
    <text evidence="1">The sequence shown here is derived from an EMBL/GenBank/DDBJ whole genome shotgun (WGS) entry which is preliminary data.</text>
</comment>
<organism evidence="1">
    <name type="scientific">Cladocopium goreaui</name>
    <dbReference type="NCBI Taxonomy" id="2562237"/>
    <lineage>
        <taxon>Eukaryota</taxon>
        <taxon>Sar</taxon>
        <taxon>Alveolata</taxon>
        <taxon>Dinophyceae</taxon>
        <taxon>Suessiales</taxon>
        <taxon>Symbiodiniaceae</taxon>
        <taxon>Cladocopium</taxon>
    </lineage>
</organism>
<gene>
    <name evidence="1" type="ORF">C1SCF055_LOCUS35866</name>
</gene>
<evidence type="ECO:0000313" key="1">
    <source>
        <dbReference type="EMBL" id="CAI4010614.1"/>
    </source>
</evidence>
<dbReference type="EMBL" id="CAMXCT010004868">
    <property type="protein sequence ID" value="CAI4010614.1"/>
    <property type="molecule type" value="Genomic_DNA"/>
</dbReference>
<evidence type="ECO:0000313" key="2">
    <source>
        <dbReference type="EMBL" id="CAL4797926.1"/>
    </source>
</evidence>
<keyword evidence="3" id="KW-1185">Reference proteome</keyword>
<sequence length="86" mass="9610">MSIILPATAETFFRDTVTDRGIRVLMEAVEALNVRDAKASSTVDEDLIKQIILNTIGFDVVNNAVRTRLVDQLAALFRELLLPQPR</sequence>
<dbReference type="EMBL" id="CAMXCT030004868">
    <property type="protein sequence ID" value="CAL4797926.1"/>
    <property type="molecule type" value="Genomic_DNA"/>
</dbReference>
<accession>A0A9P1DHR3</accession>